<comment type="catalytic activity">
    <reaction evidence="22">
        <text>(S)-malate(in) + sulfate(out) = (S)-malate(out) + sulfate(in)</text>
        <dbReference type="Rhea" id="RHEA:71615"/>
        <dbReference type="ChEBI" id="CHEBI:15589"/>
        <dbReference type="ChEBI" id="CHEBI:16189"/>
    </reaction>
</comment>
<keyword evidence="5" id="KW-0677">Repeat</keyword>
<evidence type="ECO:0000256" key="13">
    <source>
        <dbReference type="ARBA" id="ARBA00035985"/>
    </source>
</evidence>
<feature type="repeat" description="Solcar" evidence="27">
    <location>
        <begin position="98"/>
        <end position="172"/>
    </location>
</feature>
<evidence type="ECO:0000256" key="17">
    <source>
        <dbReference type="ARBA" id="ARBA00036514"/>
    </source>
</evidence>
<comment type="catalytic activity">
    <reaction evidence="21">
        <text>(S)-malate(out) = (S)-malate(in)</text>
        <dbReference type="Rhea" id="RHEA:74555"/>
        <dbReference type="ChEBI" id="CHEBI:15589"/>
    </reaction>
</comment>
<comment type="catalytic activity">
    <reaction evidence="12">
        <text>sulfate(in) = sulfate(out)</text>
        <dbReference type="Rhea" id="RHEA:34983"/>
        <dbReference type="ChEBI" id="CHEBI:16189"/>
    </reaction>
</comment>
<dbReference type="Proteomes" id="UP000694412">
    <property type="component" value="Chromosome 4"/>
</dbReference>
<comment type="catalytic activity">
    <reaction evidence="17">
        <text>oxalate(in) + sulfate(out) = oxalate(out) + sulfate(in)</text>
        <dbReference type="Rhea" id="RHEA:72275"/>
        <dbReference type="ChEBI" id="CHEBI:16189"/>
        <dbReference type="ChEBI" id="CHEBI:30623"/>
    </reaction>
</comment>
<evidence type="ECO:0000256" key="9">
    <source>
        <dbReference type="ARBA" id="ARBA00023136"/>
    </source>
</evidence>
<evidence type="ECO:0000256" key="12">
    <source>
        <dbReference type="ARBA" id="ARBA00035907"/>
    </source>
</evidence>
<gene>
    <name evidence="29" type="primary">SLC25A14</name>
</gene>
<evidence type="ECO:0000256" key="25">
    <source>
        <dbReference type="ARBA" id="ARBA00052829"/>
    </source>
</evidence>
<comment type="catalytic activity">
    <reaction evidence="13">
        <text>(2R,3R)-tartrate(in) + sulfate(out) = (2R,3R)-tartrate(out) + sulfate(in)</text>
        <dbReference type="Rhea" id="RHEA:73403"/>
        <dbReference type="ChEBI" id="CHEBI:16189"/>
        <dbReference type="ChEBI" id="CHEBI:30924"/>
    </reaction>
</comment>
<comment type="similarity">
    <text evidence="2 28">Belongs to the mitochondrial carrier (TC 2.A.29) family.</text>
</comment>
<evidence type="ECO:0000256" key="14">
    <source>
        <dbReference type="ARBA" id="ARBA00036015"/>
    </source>
</evidence>
<evidence type="ECO:0000256" key="7">
    <source>
        <dbReference type="ARBA" id="ARBA00022989"/>
    </source>
</evidence>
<evidence type="ECO:0000256" key="26">
    <source>
        <dbReference type="ARBA" id="ARBA00052901"/>
    </source>
</evidence>
<evidence type="ECO:0000256" key="4">
    <source>
        <dbReference type="ARBA" id="ARBA00022692"/>
    </source>
</evidence>
<dbReference type="GO" id="GO:0005743">
    <property type="term" value="C:mitochondrial inner membrane"/>
    <property type="evidence" value="ECO:0007669"/>
    <property type="project" value="UniProtKB-SubCell"/>
</dbReference>
<evidence type="ECO:0000256" key="18">
    <source>
        <dbReference type="ARBA" id="ARBA00036586"/>
    </source>
</evidence>
<comment type="catalytic activity">
    <reaction evidence="18">
        <text>(S,S)-tartrate(in) + sulfate(out) = (S,S)-tartrate(out) + sulfate(in)</text>
        <dbReference type="Rhea" id="RHEA:73407"/>
        <dbReference type="ChEBI" id="CHEBI:16189"/>
        <dbReference type="ChEBI" id="CHEBI:30927"/>
    </reaction>
</comment>
<dbReference type="InterPro" id="IPR002067">
    <property type="entry name" value="MCP"/>
</dbReference>
<reference evidence="29" key="1">
    <citation type="submission" date="2015-11" db="EMBL/GenBank/DDBJ databases">
        <authorList>
            <consortium name="International Coturnix japonica Genome Analysis Consortium"/>
            <person name="Warren W."/>
            <person name="Burt D.W."/>
            <person name="Antin P.B."/>
            <person name="Lanford R."/>
            <person name="Gros J."/>
            <person name="Wilson R.K."/>
        </authorList>
    </citation>
    <scope>NUCLEOTIDE SEQUENCE [LARGE SCALE GENOMIC DNA]</scope>
</reference>
<keyword evidence="8" id="KW-0496">Mitochondrion</keyword>
<dbReference type="FunFam" id="1.50.40.10:FF:000006">
    <property type="entry name" value="brain mitochondrial carrier protein 1 isoform X1"/>
    <property type="match status" value="1"/>
</dbReference>
<evidence type="ECO:0000256" key="5">
    <source>
        <dbReference type="ARBA" id="ARBA00022737"/>
    </source>
</evidence>
<dbReference type="InterPro" id="IPR023395">
    <property type="entry name" value="MCP_dom_sf"/>
</dbReference>
<comment type="catalytic activity">
    <reaction evidence="15">
        <text>(3S)-citramalate(in) + sulfate(out) = (3S)-citramalate(out) + sulfate(in)</text>
        <dbReference type="Rhea" id="RHEA:73223"/>
        <dbReference type="ChEBI" id="CHEBI:16189"/>
        <dbReference type="ChEBI" id="CHEBI:30936"/>
    </reaction>
</comment>
<comment type="catalytic activity">
    <reaction evidence="24">
        <text>sulfate(out) + succinate(in) = sulfate(in) + succinate(out)</text>
        <dbReference type="Rhea" id="RHEA:73411"/>
        <dbReference type="ChEBI" id="CHEBI:16189"/>
        <dbReference type="ChEBI" id="CHEBI:30031"/>
    </reaction>
</comment>
<evidence type="ECO:0000256" key="23">
    <source>
        <dbReference type="ARBA" id="ARBA00050259"/>
    </source>
</evidence>
<dbReference type="PRINTS" id="PR00926">
    <property type="entry name" value="MITOCARRIER"/>
</dbReference>
<protein>
    <submittedName>
        <fullName evidence="29">Solute carrier family 25 member 14</fullName>
    </submittedName>
</protein>
<dbReference type="GO" id="GO:0055085">
    <property type="term" value="P:transmembrane transport"/>
    <property type="evidence" value="ECO:0007669"/>
    <property type="project" value="InterPro"/>
</dbReference>
<name>A0A8C2Y6B7_COTJA</name>
<comment type="catalytic activity">
    <reaction evidence="19">
        <text>phosphate(in) = phosphate(out)</text>
        <dbReference type="Rhea" id="RHEA:32823"/>
        <dbReference type="ChEBI" id="CHEBI:43474"/>
    </reaction>
</comment>
<keyword evidence="6" id="KW-0999">Mitochondrion inner membrane</keyword>
<keyword evidence="9 27" id="KW-0472">Membrane</keyword>
<evidence type="ECO:0000256" key="15">
    <source>
        <dbReference type="ARBA" id="ARBA00036130"/>
    </source>
</evidence>
<evidence type="ECO:0000256" key="8">
    <source>
        <dbReference type="ARBA" id="ARBA00023128"/>
    </source>
</evidence>
<evidence type="ECO:0000256" key="20">
    <source>
        <dbReference type="ARBA" id="ARBA00036751"/>
    </source>
</evidence>
<evidence type="ECO:0000256" key="28">
    <source>
        <dbReference type="RuleBase" id="RU000488"/>
    </source>
</evidence>
<evidence type="ECO:0000313" key="29">
    <source>
        <dbReference type="Ensembl" id="ENSCJPP00005003709.1"/>
    </source>
</evidence>
<comment type="catalytic activity">
    <reaction evidence="23">
        <text>sulfate(out) + phosphate(in) = sulfate(in) + phosphate(out)</text>
        <dbReference type="Rhea" id="RHEA:71631"/>
        <dbReference type="ChEBI" id="CHEBI:16189"/>
        <dbReference type="ChEBI" id="CHEBI:43474"/>
    </reaction>
</comment>
<keyword evidence="30" id="KW-1185">Reference proteome</keyword>
<evidence type="ECO:0000256" key="2">
    <source>
        <dbReference type="ARBA" id="ARBA00006375"/>
    </source>
</evidence>
<evidence type="ECO:0000256" key="16">
    <source>
        <dbReference type="ARBA" id="ARBA00036479"/>
    </source>
</evidence>
<evidence type="ECO:0000313" key="30">
    <source>
        <dbReference type="Proteomes" id="UP000694412"/>
    </source>
</evidence>
<keyword evidence="3 28" id="KW-0813">Transport</keyword>
<keyword evidence="7" id="KW-1133">Transmembrane helix</keyword>
<proteinExistence type="inferred from homology"/>
<dbReference type="Pfam" id="PF00153">
    <property type="entry name" value="Mito_carr"/>
    <property type="match status" value="3"/>
</dbReference>
<evidence type="ECO:0000256" key="10">
    <source>
        <dbReference type="ARBA" id="ARBA00035765"/>
    </source>
</evidence>
<dbReference type="GeneTree" id="ENSGT00940000159471"/>
<dbReference type="PANTHER" id="PTHR45618">
    <property type="entry name" value="MITOCHONDRIAL DICARBOXYLATE CARRIER-RELATED"/>
    <property type="match status" value="1"/>
</dbReference>
<evidence type="ECO:0000256" key="24">
    <source>
        <dbReference type="ARBA" id="ARBA00052073"/>
    </source>
</evidence>
<comment type="catalytic activity">
    <reaction evidence="11">
        <text>(3R)-citramalate(in) + sulfate(out) = (3R)-citramalate(out) + sulfate(in)</text>
        <dbReference type="Rhea" id="RHEA:73227"/>
        <dbReference type="ChEBI" id="CHEBI:16189"/>
        <dbReference type="ChEBI" id="CHEBI:30934"/>
    </reaction>
</comment>
<evidence type="ECO:0000256" key="11">
    <source>
        <dbReference type="ARBA" id="ARBA00035807"/>
    </source>
</evidence>
<feature type="repeat" description="Solcar" evidence="27">
    <location>
        <begin position="7"/>
        <end position="96"/>
    </location>
</feature>
<evidence type="ECO:0000256" key="3">
    <source>
        <dbReference type="ARBA" id="ARBA00022448"/>
    </source>
</evidence>
<dbReference type="AlphaFoldDB" id="A0A8C2Y6B7"/>
<evidence type="ECO:0000256" key="19">
    <source>
        <dbReference type="ARBA" id="ARBA00036616"/>
    </source>
</evidence>
<dbReference type="InterPro" id="IPR018108">
    <property type="entry name" value="MCP_transmembrane"/>
</dbReference>
<organism evidence="29 30">
    <name type="scientific">Coturnix japonica</name>
    <name type="common">Japanese quail</name>
    <name type="synonym">Coturnix coturnix japonica</name>
    <dbReference type="NCBI Taxonomy" id="93934"/>
    <lineage>
        <taxon>Eukaryota</taxon>
        <taxon>Metazoa</taxon>
        <taxon>Chordata</taxon>
        <taxon>Craniata</taxon>
        <taxon>Vertebrata</taxon>
        <taxon>Euteleostomi</taxon>
        <taxon>Archelosauria</taxon>
        <taxon>Archosauria</taxon>
        <taxon>Dinosauria</taxon>
        <taxon>Saurischia</taxon>
        <taxon>Theropoda</taxon>
        <taxon>Coelurosauria</taxon>
        <taxon>Aves</taxon>
        <taxon>Neognathae</taxon>
        <taxon>Galloanserae</taxon>
        <taxon>Galliformes</taxon>
        <taxon>Phasianidae</taxon>
        <taxon>Perdicinae</taxon>
        <taxon>Coturnix</taxon>
    </lineage>
</organism>
<evidence type="ECO:0000256" key="27">
    <source>
        <dbReference type="PROSITE-ProRule" id="PRU00282"/>
    </source>
</evidence>
<sequence>MSALNWKPFVYGGLASIVAEFGTFPVDLTKTRLQVQGQSGDARFREVRYRGMFHALFRICREEGVRALYSGIAPALLRQASYGTIKIGIYQSMKRLFVERLEGLCYQRAAAPMPIRMQAQGSLFQGGMIGSFIDIYQQEGTRGLWRGVVPTAQRAAIVVGVELPVYDITKKHLILSGLMGDTIFTHFVSSFTCGLAGAIASNPVDVVRTRMMNQRAIVGSVELYKGTLDGLVKTWKSEGFFALYKGFWPNWLRLGPWNIIVSFSIFLSHMSN</sequence>
<comment type="subcellular location">
    <subcellularLocation>
        <location evidence="1">Mitochondrion inner membrane</location>
        <topology evidence="1">Multi-pass membrane protein</topology>
    </subcellularLocation>
</comment>
<dbReference type="Gene3D" id="1.50.40.10">
    <property type="entry name" value="Mitochondrial carrier domain"/>
    <property type="match status" value="1"/>
</dbReference>
<reference evidence="29" key="3">
    <citation type="submission" date="2025-09" db="UniProtKB">
        <authorList>
            <consortium name="Ensembl"/>
        </authorList>
    </citation>
    <scope>IDENTIFICATION</scope>
</reference>
<comment type="catalytic activity">
    <reaction evidence="14">
        <text>L-aspartate(in) + sulfate(out) = L-aspartate(out) + sulfate(in)</text>
        <dbReference type="Rhea" id="RHEA:73395"/>
        <dbReference type="ChEBI" id="CHEBI:16189"/>
        <dbReference type="ChEBI" id="CHEBI:29991"/>
    </reaction>
</comment>
<comment type="catalytic activity">
    <reaction evidence="26">
        <text>sulfite(in) + sulfate(out) = sulfite(out) + sulfate(in)</text>
        <dbReference type="Rhea" id="RHEA:73207"/>
        <dbReference type="ChEBI" id="CHEBI:16189"/>
        <dbReference type="ChEBI" id="CHEBI:17359"/>
    </reaction>
</comment>
<evidence type="ECO:0000256" key="21">
    <source>
        <dbReference type="ARBA" id="ARBA00036759"/>
    </source>
</evidence>
<dbReference type="PROSITE" id="PS50920">
    <property type="entry name" value="SOLCAR"/>
    <property type="match status" value="3"/>
</dbReference>
<dbReference type="SUPFAM" id="SSF103506">
    <property type="entry name" value="Mitochondrial carrier"/>
    <property type="match status" value="1"/>
</dbReference>
<comment type="catalytic activity">
    <reaction evidence="20">
        <text>malonate(in) + sulfate(out) = malonate(out) + sulfate(in)</text>
        <dbReference type="Rhea" id="RHEA:73195"/>
        <dbReference type="ChEBI" id="CHEBI:15792"/>
        <dbReference type="ChEBI" id="CHEBI:16189"/>
    </reaction>
</comment>
<keyword evidence="4 27" id="KW-0812">Transmembrane</keyword>
<dbReference type="Ensembl" id="ENSCJPT00005006501.1">
    <property type="protein sequence ID" value="ENSCJPP00005003709.1"/>
    <property type="gene ID" value="ENSCJPG00005003744.1"/>
</dbReference>
<reference evidence="29" key="2">
    <citation type="submission" date="2025-08" db="UniProtKB">
        <authorList>
            <consortium name="Ensembl"/>
        </authorList>
    </citation>
    <scope>IDENTIFICATION</scope>
</reference>
<dbReference type="InterPro" id="IPR050391">
    <property type="entry name" value="Mito_Metabolite_Transporter"/>
</dbReference>
<comment type="catalytic activity">
    <reaction evidence="10">
        <text>maleate(in) + sulfate(out) = maleate(out) + sulfate(in)</text>
        <dbReference type="Rhea" id="RHEA:73199"/>
        <dbReference type="ChEBI" id="CHEBI:16189"/>
        <dbReference type="ChEBI" id="CHEBI:30780"/>
    </reaction>
</comment>
<evidence type="ECO:0000256" key="1">
    <source>
        <dbReference type="ARBA" id="ARBA00004448"/>
    </source>
</evidence>
<feature type="repeat" description="Solcar" evidence="27">
    <location>
        <begin position="181"/>
        <end position="271"/>
    </location>
</feature>
<evidence type="ECO:0000256" key="6">
    <source>
        <dbReference type="ARBA" id="ARBA00022792"/>
    </source>
</evidence>
<accession>A0A8C2Y6B7</accession>
<evidence type="ECO:0000256" key="22">
    <source>
        <dbReference type="ARBA" id="ARBA00037004"/>
    </source>
</evidence>
<comment type="catalytic activity">
    <reaction evidence="25">
        <text>thiosulfate(in) + sulfate(out) = thiosulfate(out) + sulfate(in)</text>
        <dbReference type="Rhea" id="RHEA:73215"/>
        <dbReference type="ChEBI" id="CHEBI:16189"/>
        <dbReference type="ChEBI" id="CHEBI:33542"/>
    </reaction>
</comment>
<comment type="catalytic activity">
    <reaction evidence="16">
        <text>D-aspartate(in) + sulfate(out) = D-aspartate(out) + sulfate(in)</text>
        <dbReference type="Rhea" id="RHEA:73399"/>
        <dbReference type="ChEBI" id="CHEBI:16189"/>
        <dbReference type="ChEBI" id="CHEBI:29990"/>
    </reaction>
</comment>